<evidence type="ECO:0000256" key="4">
    <source>
        <dbReference type="ARBA" id="ARBA00022801"/>
    </source>
</evidence>
<reference evidence="7" key="1">
    <citation type="journal article" date="2012" name="PLoS ONE">
        <title>Gene sets for utilization of primary and secondary nutrition supplies in the distal gut of endangered iberian lynx.</title>
        <authorList>
            <person name="Alcaide M."/>
            <person name="Messina E."/>
            <person name="Richter M."/>
            <person name="Bargiela R."/>
            <person name="Peplies J."/>
            <person name="Huws S.A."/>
            <person name="Newbold C.J."/>
            <person name="Golyshin P.N."/>
            <person name="Simon M.A."/>
            <person name="Lopez G."/>
            <person name="Yakimov M.M."/>
            <person name="Ferrer M."/>
        </authorList>
    </citation>
    <scope>NUCLEOTIDE SEQUENCE</scope>
</reference>
<evidence type="ECO:0000256" key="2">
    <source>
        <dbReference type="ARBA" id="ARBA00005336"/>
    </source>
</evidence>
<sequence>MQNDKLLYEYGAEMAKECKALGISVNFAPVVDVNSNSNNPVIGTRSFGEKPSNVSSKAIAYSRGLEDNGVMSVSKHFPGHGDTHDDSHKTLPVIERSMIELQASDLIPFKNYFKAGLSGVMIAHLNIPALKTGKMPSSLCSSVVTKLLKEEMGFKGL</sequence>
<dbReference type="SUPFAM" id="SSF51445">
    <property type="entry name" value="(Trans)glycosidases"/>
    <property type="match status" value="1"/>
</dbReference>
<keyword evidence="5" id="KW-0326">Glycosidase</keyword>
<comment type="catalytic activity">
    <reaction evidence="1">
        <text>Hydrolysis of terminal non-reducing N-acetyl-D-hexosamine residues in N-acetyl-beta-D-hexosaminides.</text>
        <dbReference type="EC" id="3.2.1.52"/>
    </reaction>
</comment>
<evidence type="ECO:0000256" key="3">
    <source>
        <dbReference type="ARBA" id="ARBA00012663"/>
    </source>
</evidence>
<dbReference type="PANTHER" id="PTHR30480:SF13">
    <property type="entry name" value="BETA-HEXOSAMINIDASE"/>
    <property type="match status" value="1"/>
</dbReference>
<dbReference type="InterPro" id="IPR036962">
    <property type="entry name" value="Glyco_hydro_3_N_sf"/>
</dbReference>
<dbReference type="Pfam" id="PF00933">
    <property type="entry name" value="Glyco_hydro_3"/>
    <property type="match status" value="1"/>
</dbReference>
<feature type="non-terminal residue" evidence="7">
    <location>
        <position position="157"/>
    </location>
</feature>
<organism evidence="7">
    <name type="scientific">gut metagenome</name>
    <dbReference type="NCBI Taxonomy" id="749906"/>
    <lineage>
        <taxon>unclassified sequences</taxon>
        <taxon>metagenomes</taxon>
        <taxon>organismal metagenomes</taxon>
    </lineage>
</organism>
<dbReference type="InterPro" id="IPR017853">
    <property type="entry name" value="GH"/>
</dbReference>
<dbReference type="EC" id="3.2.1.52" evidence="3"/>
<evidence type="ECO:0000259" key="6">
    <source>
        <dbReference type="Pfam" id="PF00933"/>
    </source>
</evidence>
<dbReference type="InterPro" id="IPR050226">
    <property type="entry name" value="NagZ_Beta-hexosaminidase"/>
</dbReference>
<dbReference type="AlphaFoldDB" id="J9F9J6"/>
<comment type="caution">
    <text evidence="7">The sequence shown here is derived from an EMBL/GenBank/DDBJ whole genome shotgun (WGS) entry which is preliminary data.</text>
</comment>
<feature type="domain" description="Glycoside hydrolase family 3 N-terminal" evidence="6">
    <location>
        <begin position="3"/>
        <end position="157"/>
    </location>
</feature>
<comment type="similarity">
    <text evidence="2">Belongs to the glycosyl hydrolase 3 family.</text>
</comment>
<dbReference type="EMBL" id="AMCI01008105">
    <property type="protein sequence ID" value="EJW91556.1"/>
    <property type="molecule type" value="Genomic_DNA"/>
</dbReference>
<evidence type="ECO:0000256" key="1">
    <source>
        <dbReference type="ARBA" id="ARBA00001231"/>
    </source>
</evidence>
<dbReference type="GO" id="GO:0009254">
    <property type="term" value="P:peptidoglycan turnover"/>
    <property type="evidence" value="ECO:0007669"/>
    <property type="project" value="TreeGrafter"/>
</dbReference>
<name>J9F9J6_9ZZZZ</name>
<dbReference type="Gene3D" id="3.20.20.300">
    <property type="entry name" value="Glycoside hydrolase, family 3, N-terminal domain"/>
    <property type="match status" value="1"/>
</dbReference>
<accession>J9F9J6</accession>
<evidence type="ECO:0000256" key="5">
    <source>
        <dbReference type="ARBA" id="ARBA00023295"/>
    </source>
</evidence>
<gene>
    <name evidence="7" type="ORF">EVA_20337</name>
</gene>
<dbReference type="GO" id="GO:0005975">
    <property type="term" value="P:carbohydrate metabolic process"/>
    <property type="evidence" value="ECO:0007669"/>
    <property type="project" value="InterPro"/>
</dbReference>
<dbReference type="InterPro" id="IPR001764">
    <property type="entry name" value="Glyco_hydro_3_N"/>
</dbReference>
<dbReference type="GO" id="GO:0004563">
    <property type="term" value="F:beta-N-acetylhexosaminidase activity"/>
    <property type="evidence" value="ECO:0007669"/>
    <property type="project" value="UniProtKB-EC"/>
</dbReference>
<proteinExistence type="inferred from homology"/>
<protein>
    <recommendedName>
        <fullName evidence="3">beta-N-acetylhexosaminidase</fullName>
        <ecNumber evidence="3">3.2.1.52</ecNumber>
    </recommendedName>
</protein>
<evidence type="ECO:0000313" key="7">
    <source>
        <dbReference type="EMBL" id="EJW91556.1"/>
    </source>
</evidence>
<dbReference type="PANTHER" id="PTHR30480">
    <property type="entry name" value="BETA-HEXOSAMINIDASE-RELATED"/>
    <property type="match status" value="1"/>
</dbReference>
<keyword evidence="4 7" id="KW-0378">Hydrolase</keyword>